<evidence type="ECO:0000256" key="11">
    <source>
        <dbReference type="HAMAP-Rule" id="MF_01470"/>
    </source>
</evidence>
<dbReference type="NCBIfam" id="TIGR00287">
    <property type="entry name" value="cas1"/>
    <property type="match status" value="1"/>
</dbReference>
<evidence type="ECO:0000313" key="14">
    <source>
        <dbReference type="Proteomes" id="UP000320747"/>
    </source>
</evidence>
<evidence type="ECO:0000256" key="5">
    <source>
        <dbReference type="ARBA" id="ARBA00022842"/>
    </source>
</evidence>
<dbReference type="PANTHER" id="PTHR34353">
    <property type="entry name" value="CRISPR-ASSOCIATED ENDONUCLEASE CAS1 1"/>
    <property type="match status" value="1"/>
</dbReference>
<comment type="function">
    <text evidence="11">CRISPR (clustered regularly interspaced short palindromic repeat), is an adaptive immune system that provides protection against mobile genetic elements (viruses, transposable elements and conjugative plasmids). CRISPR clusters contain spacers, sequences complementary to antecedent mobile elements, and target invading nucleic acids. CRISPR clusters are transcribed and processed into CRISPR RNA (crRNA). Acts as a dsDNA endonuclease. Involved in the integration of spacer DNA into the CRISPR cassette.</text>
</comment>
<dbReference type="RefSeq" id="WP_154880072.1">
    <property type="nucleotide sequence ID" value="NZ_VMHH01000008.1"/>
</dbReference>
<keyword evidence="1 11" id="KW-0540">Nuclease</keyword>
<evidence type="ECO:0000313" key="13">
    <source>
        <dbReference type="EMBL" id="TSJ72804.1"/>
    </source>
</evidence>
<keyword evidence="6 11" id="KW-0051">Antiviral defense</keyword>
<dbReference type="GO" id="GO:0004519">
    <property type="term" value="F:endonuclease activity"/>
    <property type="evidence" value="ECO:0007669"/>
    <property type="project" value="UniProtKB-KW"/>
</dbReference>
<dbReference type="Pfam" id="PF00078">
    <property type="entry name" value="RVT_1"/>
    <property type="match status" value="1"/>
</dbReference>
<dbReference type="EMBL" id="VMHH01000008">
    <property type="protein sequence ID" value="TSJ72804.1"/>
    <property type="molecule type" value="Genomic_DNA"/>
</dbReference>
<dbReference type="InterPro" id="IPR050646">
    <property type="entry name" value="Cas1"/>
</dbReference>
<evidence type="ECO:0000256" key="2">
    <source>
        <dbReference type="ARBA" id="ARBA00022723"/>
    </source>
</evidence>
<dbReference type="Gene3D" id="1.20.120.920">
    <property type="entry name" value="CRISPR-associated endonuclease Cas1, C-terminal domain"/>
    <property type="match status" value="1"/>
</dbReference>
<keyword evidence="7 11" id="KW-0238">DNA-binding</keyword>
<feature type="binding site" evidence="11">
    <location>
        <position position="523"/>
    </location>
    <ligand>
        <name>Mn(2+)</name>
        <dbReference type="ChEBI" id="CHEBI:29035"/>
    </ligand>
</feature>
<dbReference type="InterPro" id="IPR043502">
    <property type="entry name" value="DNA/RNA_pol_sf"/>
</dbReference>
<comment type="function">
    <text evidence="9">Poorly processive, error-prone DNA polymerase involved in untargeted mutagenesis. Copies undamaged DNA at stalled replication forks, which arise in vivo from mismatched or misaligned primer ends. These misaligned primers can be extended by PolIV. Exhibits no 3'-5' exonuclease (proofreading) activity. May be involved in translesional synthesis, in conjunction with the beta clamp from PolIII.</text>
</comment>
<dbReference type="PROSITE" id="PS50878">
    <property type="entry name" value="RT_POL"/>
    <property type="match status" value="1"/>
</dbReference>
<comment type="caution">
    <text evidence="13">The sequence shown here is derived from an EMBL/GenBank/DDBJ whole genome shotgun (WGS) entry which is preliminary data.</text>
</comment>
<gene>
    <name evidence="11 13" type="primary">cas1</name>
    <name evidence="13" type="ORF">FPH17_09150</name>
</gene>
<evidence type="ECO:0000256" key="7">
    <source>
        <dbReference type="ARBA" id="ARBA00023125"/>
    </source>
</evidence>
<dbReference type="PANTHER" id="PTHR34353:SF2">
    <property type="entry name" value="CRISPR-ASSOCIATED ENDONUCLEASE CAS1 1"/>
    <property type="match status" value="1"/>
</dbReference>
<accession>A0ABY3DZM8</accession>
<dbReference type="SUPFAM" id="SSF56672">
    <property type="entry name" value="DNA/RNA polymerases"/>
    <property type="match status" value="1"/>
</dbReference>
<evidence type="ECO:0000256" key="1">
    <source>
        <dbReference type="ARBA" id="ARBA00022722"/>
    </source>
</evidence>
<feature type="domain" description="Reverse transcriptase" evidence="12">
    <location>
        <begin position="58"/>
        <end position="281"/>
    </location>
</feature>
<proteinExistence type="inferred from homology"/>
<evidence type="ECO:0000256" key="6">
    <source>
        <dbReference type="ARBA" id="ARBA00023118"/>
    </source>
</evidence>
<dbReference type="InterPro" id="IPR000477">
    <property type="entry name" value="RT_dom"/>
</dbReference>
<evidence type="ECO:0000256" key="8">
    <source>
        <dbReference type="ARBA" id="ARBA00023211"/>
    </source>
</evidence>
<dbReference type="Proteomes" id="UP000320747">
    <property type="component" value="Unassembled WGS sequence"/>
</dbReference>
<dbReference type="InterPro" id="IPR042211">
    <property type="entry name" value="CRISPR-assoc_Cas1_N"/>
</dbReference>
<keyword evidence="8 11" id="KW-0464">Manganese</keyword>
<organism evidence="13 14">
    <name type="scientific">Corynebacterium godavarianum</name>
    <dbReference type="NCBI Taxonomy" id="2054421"/>
    <lineage>
        <taxon>Bacteria</taxon>
        <taxon>Bacillati</taxon>
        <taxon>Actinomycetota</taxon>
        <taxon>Actinomycetes</taxon>
        <taxon>Mycobacteriales</taxon>
        <taxon>Corynebacteriaceae</taxon>
        <taxon>Corynebacterium</taxon>
    </lineage>
</organism>
<dbReference type="Gene3D" id="3.30.70.270">
    <property type="match status" value="1"/>
</dbReference>
<dbReference type="InterPro" id="IPR042206">
    <property type="entry name" value="CRISPR-assoc_Cas1_C"/>
</dbReference>
<dbReference type="Pfam" id="PF01867">
    <property type="entry name" value="Cas_Cas1"/>
    <property type="match status" value="1"/>
</dbReference>
<dbReference type="CDD" id="cd01651">
    <property type="entry name" value="RT_G2_intron"/>
    <property type="match status" value="1"/>
</dbReference>
<keyword evidence="2 11" id="KW-0479">Metal-binding</keyword>
<feature type="binding site" evidence="11">
    <location>
        <position position="458"/>
    </location>
    <ligand>
        <name>Mn(2+)</name>
        <dbReference type="ChEBI" id="CHEBI:29035"/>
    </ligand>
</feature>
<evidence type="ECO:0000256" key="10">
    <source>
        <dbReference type="ARBA" id="ARBA00038592"/>
    </source>
</evidence>
<feature type="binding site" evidence="11">
    <location>
        <position position="540"/>
    </location>
    <ligand>
        <name>Mn(2+)</name>
        <dbReference type="ChEBI" id="CHEBI:29035"/>
    </ligand>
</feature>
<protein>
    <recommendedName>
        <fullName evidence="11">CRISPR-associated endonuclease Cas1</fullName>
        <ecNumber evidence="11">3.1.-.-</ecNumber>
    </recommendedName>
</protein>
<dbReference type="InterPro" id="IPR043128">
    <property type="entry name" value="Rev_trsase/Diguanyl_cyclase"/>
</dbReference>
<comment type="similarity">
    <text evidence="11">Belongs to the CRISPR-associated endonuclease Cas1 family.</text>
</comment>
<dbReference type="InterPro" id="IPR002729">
    <property type="entry name" value="CRISPR-assoc_Cas1"/>
</dbReference>
<keyword evidence="14" id="KW-1185">Reference proteome</keyword>
<keyword evidence="5 11" id="KW-0460">Magnesium</keyword>
<keyword evidence="3 11" id="KW-0255">Endonuclease</keyword>
<evidence type="ECO:0000256" key="9">
    <source>
        <dbReference type="ARBA" id="ARBA00025589"/>
    </source>
</evidence>
<evidence type="ECO:0000256" key="3">
    <source>
        <dbReference type="ARBA" id="ARBA00022759"/>
    </source>
</evidence>
<evidence type="ECO:0000259" key="12">
    <source>
        <dbReference type="PROSITE" id="PS50878"/>
    </source>
</evidence>
<comment type="cofactor">
    <cofactor evidence="11">
        <name>Mg(2+)</name>
        <dbReference type="ChEBI" id="CHEBI:18420"/>
    </cofactor>
    <cofactor evidence="11">
        <name>Mn(2+)</name>
        <dbReference type="ChEBI" id="CHEBI:29035"/>
    </cofactor>
</comment>
<dbReference type="HAMAP" id="MF_01470">
    <property type="entry name" value="Cas1"/>
    <property type="match status" value="1"/>
</dbReference>
<keyword evidence="4 11" id="KW-0378">Hydrolase</keyword>
<evidence type="ECO:0000256" key="4">
    <source>
        <dbReference type="ARBA" id="ARBA00022801"/>
    </source>
</evidence>
<dbReference type="CDD" id="cd09634">
    <property type="entry name" value="Cas1_I-II-III"/>
    <property type="match status" value="1"/>
</dbReference>
<name>A0ABY3DZM8_9CORY</name>
<comment type="subunit">
    <text evidence="10 11">Homodimer, forms a heterotetramer with a Cas2 homodimer.</text>
</comment>
<dbReference type="Gene3D" id="3.100.10.20">
    <property type="entry name" value="CRISPR-associated endonuclease Cas1, N-terminal domain"/>
    <property type="match status" value="1"/>
</dbReference>
<sequence>MQKSSRRCQLRSSNLSPILPIFGMLGGVDVRRNAAGERHHSRAIDAFQDAATERIAELHEQLLSGEYQPKPFHRFYMAKDDGGTRKLSVSSVRDRVVERSVVEQCAPFTDRGVDAAAHAYRPGRGVFTATADIVEYRDSGLDWCARMDIDDCFDHIPREYALKVFLSLLPDNSLDELLHKLVVRPVAGEALSNVGIPQGCALSPLLLNLALRAFDRKLQERGYVLVRYSDDMAVFGHTKSEMLDAITYATQLLGRQGMTLNSEDSEIMNFKSGFTFLGEEFGPKHPSTAEVNEYEEAPKKTLYVAKQGSYVHTDKGRIRISDGKRHELLSVPKTHVGAIVCFGSIGVSAGVRSHALYTGLPITFLSRRGSFMGRLQSASSAANVERLQLQIAASTDEEFCLALARELLSSKLSHQLTLLRRHSSVANARAVKDSIKDIVEARQQLTDASSIEALMSLEGIAARNYFHAYGLLFPEPLRFDGRSRRPPRDVVNAALGYGYAVLASEATAAAAAAGLEPACGIMHASSNARRRPSLALDLMEEFRPYVVDSVVLQLAKWGSLTPDHGCPDSDRPGGILLTKKGKQVLLKEYERRMLQVRSSALDNFKGSTRRTLYRQAECVMRAIEEHDPTLFTGFTWR</sequence>
<reference evidence="13 14" key="1">
    <citation type="submission" date="2019-07" db="EMBL/GenBank/DDBJ databases">
        <title>Draft genome of Corynebacterium godavarianum and other related strains.</title>
        <authorList>
            <person name="Bernier A.-M."/>
            <person name="Bernard K."/>
        </authorList>
    </citation>
    <scope>NUCLEOTIDE SEQUENCE [LARGE SCALE GENOMIC DNA]</scope>
    <source>
        <strain evidence="13 14">LMG 29598</strain>
    </source>
</reference>
<dbReference type="EC" id="3.1.-.-" evidence="11"/>